<sequence>MKKSVVALLVALCVALPAVASADKVVQILLQQREIRSQSESSTGAYSRFDREELDRMHAAQDRIFALLDGVSSLDQLSASEQVEVFNSIEVVKAVISGNEADRQKCWREHKLGSTIPKTRCATIAEIQQISEGAQQWKGEASICGNMGDGVDCGGNARDSIGSR</sequence>
<protein>
    <submittedName>
        <fullName evidence="2">TolA-binding protein</fullName>
    </submittedName>
</protein>
<keyword evidence="1" id="KW-0732">Signal</keyword>
<accession>A0ABU1WDH0</accession>
<feature type="chain" id="PRO_5045056270" evidence="1">
    <location>
        <begin position="23"/>
        <end position="164"/>
    </location>
</feature>
<evidence type="ECO:0000256" key="1">
    <source>
        <dbReference type="SAM" id="SignalP"/>
    </source>
</evidence>
<evidence type="ECO:0000313" key="2">
    <source>
        <dbReference type="EMBL" id="MDR7135592.1"/>
    </source>
</evidence>
<dbReference type="Proteomes" id="UP001251524">
    <property type="component" value="Unassembled WGS sequence"/>
</dbReference>
<comment type="caution">
    <text evidence="2">The sequence shown here is derived from an EMBL/GenBank/DDBJ whole genome shotgun (WGS) entry which is preliminary data.</text>
</comment>
<dbReference type="RefSeq" id="WP_310063362.1">
    <property type="nucleotide sequence ID" value="NZ_JAVDVY010000002.1"/>
</dbReference>
<feature type="signal peptide" evidence="1">
    <location>
        <begin position="1"/>
        <end position="22"/>
    </location>
</feature>
<keyword evidence="3" id="KW-1185">Reference proteome</keyword>
<evidence type="ECO:0000313" key="3">
    <source>
        <dbReference type="Proteomes" id="UP001251524"/>
    </source>
</evidence>
<gene>
    <name evidence="2" type="ORF">J2X06_002801</name>
</gene>
<proteinExistence type="predicted"/>
<dbReference type="EMBL" id="JAVDVY010000002">
    <property type="protein sequence ID" value="MDR7135592.1"/>
    <property type="molecule type" value="Genomic_DNA"/>
</dbReference>
<organism evidence="2 3">
    <name type="scientific">Lysobacter niastensis</name>
    <dbReference type="NCBI Taxonomy" id="380629"/>
    <lineage>
        <taxon>Bacteria</taxon>
        <taxon>Pseudomonadati</taxon>
        <taxon>Pseudomonadota</taxon>
        <taxon>Gammaproteobacteria</taxon>
        <taxon>Lysobacterales</taxon>
        <taxon>Lysobacteraceae</taxon>
        <taxon>Lysobacter</taxon>
    </lineage>
</organism>
<name>A0ABU1WDH0_9GAMM</name>
<reference evidence="2 3" key="1">
    <citation type="submission" date="2023-07" db="EMBL/GenBank/DDBJ databases">
        <title>Sorghum-associated microbial communities from plants grown in Nebraska, USA.</title>
        <authorList>
            <person name="Schachtman D."/>
        </authorList>
    </citation>
    <scope>NUCLEOTIDE SEQUENCE [LARGE SCALE GENOMIC DNA]</scope>
    <source>
        <strain evidence="2 3">BE198</strain>
    </source>
</reference>